<name>A0A6I7HKW2_9HYPH</name>
<proteinExistence type="predicted"/>
<evidence type="ECO:0000313" key="8">
    <source>
        <dbReference type="Proteomes" id="UP000252582"/>
    </source>
</evidence>
<evidence type="ECO:0000256" key="6">
    <source>
        <dbReference type="SAM" id="Phobius"/>
    </source>
</evidence>
<reference evidence="7 8" key="1">
    <citation type="submission" date="2018-07" db="EMBL/GenBank/DDBJ databases">
        <title>Genomic Encyclopedia of Type Strains, Phase IV (KMG-IV): sequencing the most valuable type-strain genomes for metagenomic binning, comparative biology and taxonomic classification.</title>
        <authorList>
            <person name="Goeker M."/>
        </authorList>
    </citation>
    <scope>NUCLEOTIDE SEQUENCE [LARGE SCALE GENOMIC DNA]</scope>
    <source>
        <strain evidence="7 8">DSM 25528</strain>
    </source>
</reference>
<evidence type="ECO:0000256" key="3">
    <source>
        <dbReference type="ARBA" id="ARBA00022692"/>
    </source>
</evidence>
<dbReference type="PANTHER" id="PTHR30482">
    <property type="entry name" value="HIGH-AFFINITY BRANCHED-CHAIN AMINO ACID TRANSPORT SYSTEM PERMEASE"/>
    <property type="match status" value="1"/>
</dbReference>
<evidence type="ECO:0000313" key="7">
    <source>
        <dbReference type="EMBL" id="RCW22608.1"/>
    </source>
</evidence>
<keyword evidence="8" id="KW-1185">Reference proteome</keyword>
<protein>
    <submittedName>
        <fullName evidence="7">Amino acid/amide ABC transporter membrane protein 2 (HAAT family)</fullName>
    </submittedName>
</protein>
<dbReference type="EMBL" id="QPIX01000008">
    <property type="protein sequence ID" value="RCW22608.1"/>
    <property type="molecule type" value="Genomic_DNA"/>
</dbReference>
<feature type="transmembrane region" description="Helical" evidence="6">
    <location>
        <begin position="296"/>
        <end position="314"/>
    </location>
</feature>
<gene>
    <name evidence="7" type="ORF">DFR48_108130</name>
</gene>
<sequence length="341" mass="35389">MMASNPPVVSTPVPALWRSRPVGFAILVAVLAFLPPLFLASLWLKVLTGVAIYTLTAAAIGLLYRRLGLVSLAHVALMGAGGWVGLRLAYGLGTPFEFNMLAGGIAAAWLGMVFAYPALRMRGLYLALVTLMIAGAFAIIVNVIQFPNGGGGWSGFAVKSAGYMPRPAVASSDVGYYAYCVVVAALGMALIHWHEIGKAGRAWALIRRSEAAAMSTGVDVPFYKIWAFALSGFLAGIAGVLLAGNLQMLDARSFPAAESVMIFALAIVGGAWSPMGALIAAALYRLVPALLNDLGVNGNAAYIIFGAALIHALATAPRGIAGQIEDLATRLLGKSNGGSAR</sequence>
<keyword evidence="3 6" id="KW-0812">Transmembrane</keyword>
<feature type="transmembrane region" description="Helical" evidence="6">
    <location>
        <begin position="21"/>
        <end position="40"/>
    </location>
</feature>
<dbReference type="PANTHER" id="PTHR30482:SF10">
    <property type="entry name" value="HIGH-AFFINITY BRANCHED-CHAIN AMINO ACID TRANSPORT PROTEIN BRAE"/>
    <property type="match status" value="1"/>
</dbReference>
<dbReference type="GO" id="GO:0005886">
    <property type="term" value="C:plasma membrane"/>
    <property type="evidence" value="ECO:0007669"/>
    <property type="project" value="UniProtKB-SubCell"/>
</dbReference>
<dbReference type="Proteomes" id="UP000252582">
    <property type="component" value="Unassembled WGS sequence"/>
</dbReference>
<accession>A0A6I7HKW2</accession>
<feature type="transmembrane region" description="Helical" evidence="6">
    <location>
        <begin position="225"/>
        <end position="248"/>
    </location>
</feature>
<evidence type="ECO:0000256" key="4">
    <source>
        <dbReference type="ARBA" id="ARBA00022989"/>
    </source>
</evidence>
<feature type="transmembrane region" description="Helical" evidence="6">
    <location>
        <begin position="123"/>
        <end position="144"/>
    </location>
</feature>
<keyword evidence="4 6" id="KW-1133">Transmembrane helix</keyword>
<feature type="transmembrane region" description="Helical" evidence="6">
    <location>
        <begin position="71"/>
        <end position="92"/>
    </location>
</feature>
<dbReference type="CDD" id="cd06581">
    <property type="entry name" value="TM_PBP1_LivM_like"/>
    <property type="match status" value="1"/>
</dbReference>
<keyword evidence="2" id="KW-1003">Cell membrane</keyword>
<feature type="transmembrane region" description="Helical" evidence="6">
    <location>
        <begin position="174"/>
        <end position="193"/>
    </location>
</feature>
<dbReference type="InterPro" id="IPR043428">
    <property type="entry name" value="LivM-like"/>
</dbReference>
<dbReference type="InterPro" id="IPR001851">
    <property type="entry name" value="ABC_transp_permease"/>
</dbReference>
<organism evidence="7 8">
    <name type="scientific">Ciceribacter lividus</name>
    <dbReference type="NCBI Taxonomy" id="1197950"/>
    <lineage>
        <taxon>Bacteria</taxon>
        <taxon>Pseudomonadati</taxon>
        <taxon>Pseudomonadota</taxon>
        <taxon>Alphaproteobacteria</taxon>
        <taxon>Hyphomicrobiales</taxon>
        <taxon>Rhizobiaceae</taxon>
        <taxon>Ciceribacter</taxon>
    </lineage>
</organism>
<dbReference type="Pfam" id="PF02653">
    <property type="entry name" value="BPD_transp_2"/>
    <property type="match status" value="1"/>
</dbReference>
<evidence type="ECO:0000256" key="5">
    <source>
        <dbReference type="ARBA" id="ARBA00023136"/>
    </source>
</evidence>
<keyword evidence="5 6" id="KW-0472">Membrane</keyword>
<evidence type="ECO:0000256" key="1">
    <source>
        <dbReference type="ARBA" id="ARBA00004651"/>
    </source>
</evidence>
<feature type="transmembrane region" description="Helical" evidence="6">
    <location>
        <begin position="98"/>
        <end position="116"/>
    </location>
</feature>
<feature type="transmembrane region" description="Helical" evidence="6">
    <location>
        <begin position="260"/>
        <end position="284"/>
    </location>
</feature>
<dbReference type="AlphaFoldDB" id="A0A6I7HKW2"/>
<dbReference type="GO" id="GO:0015658">
    <property type="term" value="F:branched-chain amino acid transmembrane transporter activity"/>
    <property type="evidence" value="ECO:0007669"/>
    <property type="project" value="InterPro"/>
</dbReference>
<evidence type="ECO:0000256" key="2">
    <source>
        <dbReference type="ARBA" id="ARBA00022475"/>
    </source>
</evidence>
<comment type="caution">
    <text evidence="7">The sequence shown here is derived from an EMBL/GenBank/DDBJ whole genome shotgun (WGS) entry which is preliminary data.</text>
</comment>
<feature type="transmembrane region" description="Helical" evidence="6">
    <location>
        <begin position="46"/>
        <end position="64"/>
    </location>
</feature>
<comment type="subcellular location">
    <subcellularLocation>
        <location evidence="1">Cell membrane</location>
        <topology evidence="1">Multi-pass membrane protein</topology>
    </subcellularLocation>
</comment>